<dbReference type="PANTHER" id="PTHR12526">
    <property type="entry name" value="GLYCOSYLTRANSFERASE"/>
    <property type="match status" value="1"/>
</dbReference>
<dbReference type="RefSeq" id="WP_151665925.1">
    <property type="nucleotide sequence ID" value="NZ_WBVO01000001.1"/>
</dbReference>
<evidence type="ECO:0000313" key="3">
    <source>
        <dbReference type="EMBL" id="KAB2814345.1"/>
    </source>
</evidence>
<feature type="domain" description="Glycosyl transferase family 1" evidence="1">
    <location>
        <begin position="182"/>
        <end position="332"/>
    </location>
</feature>
<organism evidence="3 4">
    <name type="scientific">Phaeocystidibacter luteus</name>
    <dbReference type="NCBI Taxonomy" id="911197"/>
    <lineage>
        <taxon>Bacteria</taxon>
        <taxon>Pseudomonadati</taxon>
        <taxon>Bacteroidota</taxon>
        <taxon>Flavobacteriia</taxon>
        <taxon>Flavobacteriales</taxon>
        <taxon>Phaeocystidibacteraceae</taxon>
        <taxon>Phaeocystidibacter</taxon>
    </lineage>
</organism>
<sequence length="365" mass="41523">MSEKPNIVHIISRLNTGGIERVAMLSMQRNKNRFGQMYFWLVGDTIGEVSMVQQAKSVGIVVHHHPKSINGFKAFRVFLRRENIDIVHSHIGYPSGVYLRIAQKVGVKCRLASWHNMQHLPSNPLKKRMVLHLQKMIAKYGTPGFAVSDGVRKSLSNTALREKTSVVYNGYNLLPEERVNIEGPLQLLHVGRFHPQKNHAFLWEIARSLNVPFHLLACGRHDYVECLPEAQTLEEIRVKWSANEVSEILSLPGNCEDVRSRMLNSDILLFPSLYEGLGGVIIEAASLGCICFVSDIAPHREIAPYFDNVHLLPINEGVKVWTEAIESFDRKPISMDQIRNQLARSPFTVDYMDKRLFELYGMTVQ</sequence>
<evidence type="ECO:0000313" key="4">
    <source>
        <dbReference type="Proteomes" id="UP000468650"/>
    </source>
</evidence>
<keyword evidence="3" id="KW-0808">Transferase</keyword>
<dbReference type="GO" id="GO:0016757">
    <property type="term" value="F:glycosyltransferase activity"/>
    <property type="evidence" value="ECO:0007669"/>
    <property type="project" value="InterPro"/>
</dbReference>
<reference evidence="3 4" key="1">
    <citation type="submission" date="2019-09" db="EMBL/GenBank/DDBJ databases">
        <title>Genomes of family Cryomorphaceae.</title>
        <authorList>
            <person name="Bowman J.P."/>
        </authorList>
    </citation>
    <scope>NUCLEOTIDE SEQUENCE [LARGE SCALE GENOMIC DNA]</scope>
    <source>
        <strain evidence="3 4">LMG 25704</strain>
    </source>
</reference>
<dbReference type="Gene3D" id="3.40.50.2000">
    <property type="entry name" value="Glycogen Phosphorylase B"/>
    <property type="match status" value="2"/>
</dbReference>
<accession>A0A6N6RK80</accession>
<dbReference type="OrthoDB" id="9811239at2"/>
<name>A0A6N6RK80_9FLAO</name>
<keyword evidence="4" id="KW-1185">Reference proteome</keyword>
<dbReference type="Pfam" id="PF00534">
    <property type="entry name" value="Glycos_transf_1"/>
    <property type="match status" value="1"/>
</dbReference>
<dbReference type="EMBL" id="WBVO01000001">
    <property type="protein sequence ID" value="KAB2814345.1"/>
    <property type="molecule type" value="Genomic_DNA"/>
</dbReference>
<evidence type="ECO:0000259" key="1">
    <source>
        <dbReference type="Pfam" id="PF00534"/>
    </source>
</evidence>
<dbReference type="SUPFAM" id="SSF53756">
    <property type="entry name" value="UDP-Glycosyltransferase/glycogen phosphorylase"/>
    <property type="match status" value="1"/>
</dbReference>
<proteinExistence type="predicted"/>
<protein>
    <submittedName>
        <fullName evidence="3">Glycosyltransferase family 1 protein</fullName>
    </submittedName>
</protein>
<dbReference type="InterPro" id="IPR001296">
    <property type="entry name" value="Glyco_trans_1"/>
</dbReference>
<dbReference type="AlphaFoldDB" id="A0A6N6RK80"/>
<evidence type="ECO:0000259" key="2">
    <source>
        <dbReference type="Pfam" id="PF13439"/>
    </source>
</evidence>
<dbReference type="Pfam" id="PF13439">
    <property type="entry name" value="Glyco_transf_4"/>
    <property type="match status" value="1"/>
</dbReference>
<dbReference type="PANTHER" id="PTHR12526:SF638">
    <property type="entry name" value="SPORE COAT PROTEIN SA"/>
    <property type="match status" value="1"/>
</dbReference>
<gene>
    <name evidence="3" type="ORF">F8C67_01025</name>
</gene>
<dbReference type="Proteomes" id="UP000468650">
    <property type="component" value="Unassembled WGS sequence"/>
</dbReference>
<dbReference type="InterPro" id="IPR028098">
    <property type="entry name" value="Glyco_trans_4-like_N"/>
</dbReference>
<comment type="caution">
    <text evidence="3">The sequence shown here is derived from an EMBL/GenBank/DDBJ whole genome shotgun (WGS) entry which is preliminary data.</text>
</comment>
<feature type="domain" description="Glycosyltransferase subfamily 4-like N-terminal" evidence="2">
    <location>
        <begin position="64"/>
        <end position="173"/>
    </location>
</feature>